<dbReference type="Pfam" id="PF24521">
    <property type="entry name" value="Ank_KRIT1"/>
    <property type="match status" value="1"/>
</dbReference>
<accession>A0AAD9WHZ8</accession>
<dbReference type="Pfam" id="PF24513">
    <property type="entry name" value="DUF7593"/>
    <property type="match status" value="1"/>
</dbReference>
<feature type="compositionally biased region" description="Basic and acidic residues" evidence="2">
    <location>
        <begin position="896"/>
        <end position="922"/>
    </location>
</feature>
<feature type="compositionally biased region" description="Basic and acidic residues" evidence="2">
    <location>
        <begin position="227"/>
        <end position="238"/>
    </location>
</feature>
<dbReference type="Proteomes" id="UP001285354">
    <property type="component" value="Unassembled WGS sequence"/>
</dbReference>
<evidence type="ECO:0000313" key="5">
    <source>
        <dbReference type="EMBL" id="KAK2630229.1"/>
    </source>
</evidence>
<feature type="compositionally biased region" description="Polar residues" evidence="2">
    <location>
        <begin position="275"/>
        <end position="286"/>
    </location>
</feature>
<protein>
    <recommendedName>
        <fullName evidence="7">Ankyrin repeat protein</fullName>
    </recommendedName>
</protein>
<feature type="domain" description="KRIT1 ARM-repeats" evidence="4">
    <location>
        <begin position="549"/>
        <end position="698"/>
    </location>
</feature>
<dbReference type="InterPro" id="IPR056015">
    <property type="entry name" value="DUF7593"/>
</dbReference>
<dbReference type="Gene3D" id="1.25.40.20">
    <property type="entry name" value="Ankyrin repeat-containing domain"/>
    <property type="match status" value="1"/>
</dbReference>
<feature type="region of interest" description="Disordered" evidence="2">
    <location>
        <begin position="1489"/>
        <end position="1555"/>
    </location>
</feature>
<dbReference type="EMBL" id="JAUBYV010000001">
    <property type="protein sequence ID" value="KAK2630229.1"/>
    <property type="molecule type" value="Genomic_DNA"/>
</dbReference>
<dbReference type="PANTHER" id="PTHR24149">
    <property type="entry name" value="ANKYRIN REPEAT DOMAIN-CONTAINING PROTEIN 12"/>
    <property type="match status" value="1"/>
</dbReference>
<dbReference type="InterPro" id="IPR056485">
    <property type="entry name" value="ARM_KRIT1"/>
</dbReference>
<evidence type="ECO:0000259" key="4">
    <source>
        <dbReference type="Pfam" id="PF24521"/>
    </source>
</evidence>
<feature type="compositionally biased region" description="Low complexity" evidence="2">
    <location>
        <begin position="1005"/>
        <end position="1018"/>
    </location>
</feature>
<comment type="caution">
    <text evidence="5">The sequence shown here is derived from an EMBL/GenBank/DDBJ whole genome shotgun (WGS) entry which is preliminary data.</text>
</comment>
<feature type="compositionally biased region" description="Low complexity" evidence="2">
    <location>
        <begin position="182"/>
        <end position="193"/>
    </location>
</feature>
<evidence type="ECO:0000256" key="1">
    <source>
        <dbReference type="PROSITE-ProRule" id="PRU00023"/>
    </source>
</evidence>
<feature type="region of interest" description="Disordered" evidence="2">
    <location>
        <begin position="696"/>
        <end position="1187"/>
    </location>
</feature>
<evidence type="ECO:0000259" key="3">
    <source>
        <dbReference type="Pfam" id="PF24513"/>
    </source>
</evidence>
<reference evidence="5" key="1">
    <citation type="submission" date="2023-06" db="EMBL/GenBank/DDBJ databases">
        <title>Draft genome of Marssonina rosae.</title>
        <authorList>
            <person name="Cheng Q."/>
        </authorList>
    </citation>
    <scope>NUCLEOTIDE SEQUENCE</scope>
    <source>
        <strain evidence="5">R4</strain>
    </source>
</reference>
<feature type="compositionally biased region" description="Basic and acidic residues" evidence="2">
    <location>
        <begin position="861"/>
        <end position="870"/>
    </location>
</feature>
<organism evidence="5 6">
    <name type="scientific">Diplocarpon rosae</name>
    <dbReference type="NCBI Taxonomy" id="946125"/>
    <lineage>
        <taxon>Eukaryota</taxon>
        <taxon>Fungi</taxon>
        <taxon>Dikarya</taxon>
        <taxon>Ascomycota</taxon>
        <taxon>Pezizomycotina</taxon>
        <taxon>Leotiomycetes</taxon>
        <taxon>Helotiales</taxon>
        <taxon>Drepanopezizaceae</taxon>
        <taxon>Diplocarpon</taxon>
    </lineage>
</organism>
<evidence type="ECO:0000313" key="6">
    <source>
        <dbReference type="Proteomes" id="UP001285354"/>
    </source>
</evidence>
<gene>
    <name evidence="5" type="ORF">QTJ16_001049</name>
</gene>
<dbReference type="PROSITE" id="PS50297">
    <property type="entry name" value="ANK_REP_REGION"/>
    <property type="match status" value="2"/>
</dbReference>
<feature type="compositionally biased region" description="Low complexity" evidence="2">
    <location>
        <begin position="1489"/>
        <end position="1502"/>
    </location>
</feature>
<feature type="compositionally biased region" description="Basic and acidic residues" evidence="2">
    <location>
        <begin position="1051"/>
        <end position="1061"/>
    </location>
</feature>
<feature type="region of interest" description="Disordered" evidence="2">
    <location>
        <begin position="466"/>
        <end position="487"/>
    </location>
</feature>
<dbReference type="InterPro" id="IPR036770">
    <property type="entry name" value="Ankyrin_rpt-contain_sf"/>
</dbReference>
<feature type="compositionally biased region" description="Basic and acidic residues" evidence="2">
    <location>
        <begin position="473"/>
        <end position="487"/>
    </location>
</feature>
<keyword evidence="6" id="KW-1185">Reference proteome</keyword>
<dbReference type="SMART" id="SM00248">
    <property type="entry name" value="ANK"/>
    <property type="match status" value="5"/>
</dbReference>
<dbReference type="PROSITE" id="PS50088">
    <property type="entry name" value="ANK_REPEAT"/>
    <property type="match status" value="2"/>
</dbReference>
<name>A0AAD9WHZ8_9HELO</name>
<feature type="compositionally biased region" description="Polar residues" evidence="2">
    <location>
        <begin position="964"/>
        <end position="974"/>
    </location>
</feature>
<dbReference type="PANTHER" id="PTHR24149:SF14">
    <property type="entry name" value="ANKYRIN REPEAT DOMAIN 12"/>
    <property type="match status" value="1"/>
</dbReference>
<keyword evidence="1" id="KW-0040">ANK repeat</keyword>
<feature type="domain" description="DUF7593" evidence="3">
    <location>
        <begin position="1232"/>
        <end position="1384"/>
    </location>
</feature>
<proteinExistence type="predicted"/>
<evidence type="ECO:0000256" key="2">
    <source>
        <dbReference type="SAM" id="MobiDB-lite"/>
    </source>
</evidence>
<feature type="compositionally biased region" description="Polar residues" evidence="2">
    <location>
        <begin position="1519"/>
        <end position="1534"/>
    </location>
</feature>
<dbReference type="GO" id="GO:0005654">
    <property type="term" value="C:nucleoplasm"/>
    <property type="evidence" value="ECO:0007669"/>
    <property type="project" value="TreeGrafter"/>
</dbReference>
<feature type="compositionally biased region" description="Basic and acidic residues" evidence="2">
    <location>
        <begin position="1069"/>
        <end position="1187"/>
    </location>
</feature>
<feature type="compositionally biased region" description="Basic and acidic residues" evidence="2">
    <location>
        <begin position="199"/>
        <end position="211"/>
    </location>
</feature>
<feature type="region of interest" description="Disordered" evidence="2">
    <location>
        <begin position="1444"/>
        <end position="1464"/>
    </location>
</feature>
<feature type="region of interest" description="Disordered" evidence="2">
    <location>
        <begin position="502"/>
        <end position="554"/>
    </location>
</feature>
<feature type="compositionally biased region" description="Basic and acidic residues" evidence="2">
    <location>
        <begin position="704"/>
        <end position="732"/>
    </location>
</feature>
<feature type="compositionally biased region" description="Basic and acidic residues" evidence="2">
    <location>
        <begin position="1454"/>
        <end position="1464"/>
    </location>
</feature>
<dbReference type="InterPro" id="IPR053210">
    <property type="entry name" value="ANKRD12"/>
</dbReference>
<feature type="compositionally biased region" description="Polar residues" evidence="2">
    <location>
        <begin position="148"/>
        <end position="166"/>
    </location>
</feature>
<sequence length="1555" mass="174268">MDTQAVVEAVVTRVSAASDASITEPAGLLSRATRTPNGIRSSPPPTLEQDPNMKTPRPNSVAEDIGEKSDSEAETIVLPGKDGHSPSKVRKSIKHEDRSEDEEMQDAPGAMSQRVMTAGGYVDGNREHQNETTATSLGKRKRTKHGISANNSAHVRNSSGHSSAPTSPVPTTRPPLLKLAASDSEISKSPSPRSRSRSTVRDKAKSVDRVLPRSRQYASGSGDEDEHEKNLRNFERPRNSGAEFKPSRSKTSSDINSRKRSRSVSPQPRSHKRSISTQLPNKSSHVLSHKKKRVPTPLQSTEYHSDESSASGNSHPRSSRSRLRSLAAPTTGETAVSPAKMPPHRKHVNSSGQTLLAIACGRNKVDVVRQRFEERPQDLNFADNASNTPLHTASLMGYEDVVKFLLETGNCELDCVNTERDTPLHDAVDNGHVQVVKLLLDAGANPSKPNLAGNEPLDLIDDELEAEDGEDSSAEKRRLESNRKSSEMRQAIIAAKLKYAGNRHGSDDHQMPENGDNGDGPASLPKGSPRHTPPANEYEETGPANRKSRTARSMMKTKDRNLWTGYGMPELQLAASECDLEAIHRILSVIENVDDARTLYNAARGGHDTAVNLLFALGNFSPDPLPLEGVVLDQSTPILTAIGKDNHLEVIKLFLGRSDFDPTRRIKGETYYEIAKRRAGLNWQEEEQLLREAYMSYKKNQKTSSEKTRSPGMRRDGRDTERDSRKLPRLEDQQTPQSHKMTSSPKMRESDPSKGQHRSTPSLAQSKEGQNLARRGPGRPRKDENATSGAISDRETSPLAPSQHKSSQSRKSESDAAAASENEPAAKPRRKLVSGKELRGERELEKQRRASIVSNASTTSIKDKRDRMPSDSKQNTMLGKSSPNVARISKGSGSAHPDRDQMSSDKDGPRSLKRDDSKDRLSAIRGDSPVKRLRTSETPPRSGMQEMTYTQDGPHHKRRKLEGDNTSGPKTDSSSPDDRTLIAKSSSSRENAGLKVNSDGKLKSSRPLKSSEGSSSSKDANPEKSSIRSTKTGLPTSALAAEQNSKISKPFIERPSKETKAENTASVKIEAEETLRPDQIRREKKILEAEASRQRAMEDEKRLERENQAHMAKELAEAEEAEKRKEEERRREEEEKWREEERQREEERLKEEARLREEARIQEEERREKEETDRKERQRVEEMEKNRAAEQKALYLEQERKRKEDADRRYAAQAEQKRAEQARVEREKREERLAKLPLLLRWFDQMFDSPDGHKFPEIVEKFRKIVGYRYDTIKPNVAGQAVGREQWMLNTHAAILLGEQDLKLSRFSAWDRIYLSQNQKRAIWSTHNSQFLLYDPWSSLRKALPSIRGSKDELIQKNRSLFLDLDLFLVKVSEFMFIVPTISHLRDVELKVEYRELHEPQNLATIGQTHNLERWRSDPETIPGQNTKPEPKFYVNGEMVRQGGPATRILKHPPPLDRTLRRDGISRVLETDPDYEDHFRKRRLSTCRPLVSSDSSPLLSDAPHSEHTNAITPPRSDQARSINGGSPVRSSETHLPNGLPNGIVNGGSPPPTTLG</sequence>
<feature type="compositionally biased region" description="Polar residues" evidence="2">
    <location>
        <begin position="758"/>
        <end position="769"/>
    </location>
</feature>
<feature type="repeat" description="ANK" evidence="1">
    <location>
        <begin position="385"/>
        <end position="409"/>
    </location>
</feature>
<dbReference type="Pfam" id="PF12796">
    <property type="entry name" value="Ank_2"/>
    <property type="match status" value="1"/>
</dbReference>
<evidence type="ECO:0008006" key="7">
    <source>
        <dbReference type="Google" id="ProtNLM"/>
    </source>
</evidence>
<feature type="compositionally biased region" description="Polar residues" evidence="2">
    <location>
        <begin position="733"/>
        <end position="745"/>
    </location>
</feature>
<feature type="compositionally biased region" description="Polar residues" evidence="2">
    <location>
        <begin position="871"/>
        <end position="884"/>
    </location>
</feature>
<dbReference type="InterPro" id="IPR002110">
    <property type="entry name" value="Ankyrin_rpt"/>
</dbReference>
<feature type="compositionally biased region" description="Polar residues" evidence="2">
    <location>
        <begin position="297"/>
        <end position="316"/>
    </location>
</feature>
<feature type="compositionally biased region" description="Low complexity" evidence="2">
    <location>
        <begin position="815"/>
        <end position="825"/>
    </location>
</feature>
<feature type="repeat" description="ANK" evidence="1">
    <location>
        <begin position="419"/>
        <end position="451"/>
    </location>
</feature>
<feature type="region of interest" description="Disordered" evidence="2">
    <location>
        <begin position="16"/>
        <end position="348"/>
    </location>
</feature>
<feature type="compositionally biased region" description="Basic and acidic residues" evidence="2">
    <location>
        <begin position="834"/>
        <end position="848"/>
    </location>
</feature>
<dbReference type="SUPFAM" id="SSF48403">
    <property type="entry name" value="Ankyrin repeat"/>
    <property type="match status" value="1"/>
</dbReference>